<gene>
    <name evidence="1" type="ORF">ACFFR3_39800</name>
</gene>
<comment type="caution">
    <text evidence="1">The sequence shown here is derived from an EMBL/GenBank/DDBJ whole genome shotgun (WGS) entry which is preliminary data.</text>
</comment>
<accession>A0ABV5NZQ3</accession>
<organism evidence="1 2">
    <name type="scientific">Nonomuraea salmonea</name>
    <dbReference type="NCBI Taxonomy" id="46181"/>
    <lineage>
        <taxon>Bacteria</taxon>
        <taxon>Bacillati</taxon>
        <taxon>Actinomycetota</taxon>
        <taxon>Actinomycetes</taxon>
        <taxon>Streptosporangiales</taxon>
        <taxon>Streptosporangiaceae</taxon>
        <taxon>Nonomuraea</taxon>
    </lineage>
</organism>
<dbReference type="EMBL" id="JBHMCF010000042">
    <property type="protein sequence ID" value="MFB9475671.1"/>
    <property type="molecule type" value="Genomic_DNA"/>
</dbReference>
<name>A0ABV5NZQ3_9ACTN</name>
<proteinExistence type="predicted"/>
<evidence type="ECO:0000313" key="1">
    <source>
        <dbReference type="EMBL" id="MFB9475671.1"/>
    </source>
</evidence>
<sequence>MALTFHREALEGCGAAAKSASGAFSGLIGAAVPGAAAFGAVSGSEALATATAGLRGAAEQASRTLGSRLEAVDRTLDAVDRTYTAADAQAVRR</sequence>
<evidence type="ECO:0000313" key="2">
    <source>
        <dbReference type="Proteomes" id="UP001589568"/>
    </source>
</evidence>
<keyword evidence="2" id="KW-1185">Reference proteome</keyword>
<evidence type="ECO:0008006" key="3">
    <source>
        <dbReference type="Google" id="ProtNLM"/>
    </source>
</evidence>
<dbReference type="Proteomes" id="UP001589568">
    <property type="component" value="Unassembled WGS sequence"/>
</dbReference>
<dbReference type="RefSeq" id="WP_364369237.1">
    <property type="nucleotide sequence ID" value="NZ_JBHMCF010000042.1"/>
</dbReference>
<protein>
    <recommendedName>
        <fullName evidence="3">ESX-1 secretion-associated protein</fullName>
    </recommendedName>
</protein>
<reference evidence="1 2" key="1">
    <citation type="submission" date="2024-09" db="EMBL/GenBank/DDBJ databases">
        <authorList>
            <person name="Sun Q."/>
            <person name="Mori K."/>
        </authorList>
    </citation>
    <scope>NUCLEOTIDE SEQUENCE [LARGE SCALE GENOMIC DNA]</scope>
    <source>
        <strain evidence="1 2">JCM 3324</strain>
    </source>
</reference>